<reference evidence="1 2" key="1">
    <citation type="submission" date="2018-04" db="EMBL/GenBank/DDBJ databases">
        <title>WGS assembly of Panicum hallii var. hallii HAL2.</title>
        <authorList>
            <person name="Lovell J."/>
            <person name="Jenkins J."/>
            <person name="Lowry D."/>
            <person name="Mamidi S."/>
            <person name="Sreedasyam A."/>
            <person name="Weng X."/>
            <person name="Barry K."/>
            <person name="Bonette J."/>
            <person name="Campitelli B."/>
            <person name="Daum C."/>
            <person name="Gordon S."/>
            <person name="Gould B."/>
            <person name="Lipzen A."/>
            <person name="MacQueen A."/>
            <person name="Palacio-Mejia J."/>
            <person name="Plott C."/>
            <person name="Shakirov E."/>
            <person name="Shu S."/>
            <person name="Yoshinaga Y."/>
            <person name="Zane M."/>
            <person name="Rokhsar D."/>
            <person name="Grimwood J."/>
            <person name="Schmutz J."/>
            <person name="Juenger T."/>
        </authorList>
    </citation>
    <scope>NUCLEOTIDE SEQUENCE [LARGE SCALE GENOMIC DNA]</scope>
    <source>
        <strain evidence="2">cv. HAL2</strain>
    </source>
</reference>
<evidence type="ECO:0000313" key="1">
    <source>
        <dbReference type="EMBL" id="PUZ39441.1"/>
    </source>
</evidence>
<evidence type="ECO:0000313" key="2">
    <source>
        <dbReference type="Proteomes" id="UP000244336"/>
    </source>
</evidence>
<protein>
    <submittedName>
        <fullName evidence="1">Uncharacterized protein</fullName>
    </submittedName>
</protein>
<gene>
    <name evidence="1" type="ORF">GQ55_9G308900</name>
</gene>
<dbReference type="Proteomes" id="UP000244336">
    <property type="component" value="Chromosome 9"/>
</dbReference>
<dbReference type="EMBL" id="CM009757">
    <property type="protein sequence ID" value="PUZ39441.1"/>
    <property type="molecule type" value="Genomic_DNA"/>
</dbReference>
<name>A0A2T7C7X2_9POAL</name>
<dbReference type="AlphaFoldDB" id="A0A2T7C7X2"/>
<dbReference type="Gramene" id="PUZ39441">
    <property type="protein sequence ID" value="PUZ39441"/>
    <property type="gene ID" value="GQ55_9G308900"/>
</dbReference>
<organism evidence="1 2">
    <name type="scientific">Panicum hallii var. hallii</name>
    <dbReference type="NCBI Taxonomy" id="1504633"/>
    <lineage>
        <taxon>Eukaryota</taxon>
        <taxon>Viridiplantae</taxon>
        <taxon>Streptophyta</taxon>
        <taxon>Embryophyta</taxon>
        <taxon>Tracheophyta</taxon>
        <taxon>Spermatophyta</taxon>
        <taxon>Magnoliopsida</taxon>
        <taxon>Liliopsida</taxon>
        <taxon>Poales</taxon>
        <taxon>Poaceae</taxon>
        <taxon>PACMAD clade</taxon>
        <taxon>Panicoideae</taxon>
        <taxon>Panicodae</taxon>
        <taxon>Paniceae</taxon>
        <taxon>Panicinae</taxon>
        <taxon>Panicum</taxon>
        <taxon>Panicum sect. Panicum</taxon>
    </lineage>
</organism>
<accession>A0A2T7C7X2</accession>
<keyword evidence="2" id="KW-1185">Reference proteome</keyword>
<proteinExistence type="predicted"/>
<sequence length="153" mass="17021">MSWQISVCCGDEVRPKWSKLMPNHSYTSRWRAWYLSQISRGEHPLLQGPGLGGGAVFVGAADEEHVVAPAAAVARVHVGAEHAADEVAQVRHVVHVRQRAGHQHVPPPRHRQHRRLLPPLPRRRLCHMQPLQPVCPDGTDWSVYLSAASLPMA</sequence>